<keyword evidence="3" id="KW-0472">Membrane</keyword>
<dbReference type="GO" id="GO:1902201">
    <property type="term" value="P:negative regulation of bacterial-type flagellum-dependent cell motility"/>
    <property type="evidence" value="ECO:0007669"/>
    <property type="project" value="TreeGrafter"/>
</dbReference>
<dbReference type="Gene3D" id="3.30.70.270">
    <property type="match status" value="1"/>
</dbReference>
<keyword evidence="3" id="KW-0812">Transmembrane</keyword>
<dbReference type="InterPro" id="IPR000160">
    <property type="entry name" value="GGDEF_dom"/>
</dbReference>
<comment type="catalytic activity">
    <reaction evidence="2">
        <text>2 GTP = 3',3'-c-di-GMP + 2 diphosphate</text>
        <dbReference type="Rhea" id="RHEA:24898"/>
        <dbReference type="ChEBI" id="CHEBI:33019"/>
        <dbReference type="ChEBI" id="CHEBI:37565"/>
        <dbReference type="ChEBI" id="CHEBI:58805"/>
        <dbReference type="EC" id="2.7.7.65"/>
    </reaction>
</comment>
<feature type="transmembrane region" description="Helical" evidence="3">
    <location>
        <begin position="182"/>
        <end position="201"/>
    </location>
</feature>
<dbReference type="InterPro" id="IPR050469">
    <property type="entry name" value="Diguanylate_Cyclase"/>
</dbReference>
<dbReference type="EMBL" id="RFAR01000031">
    <property type="protein sequence ID" value="RMC98799.1"/>
    <property type="molecule type" value="Genomic_DNA"/>
</dbReference>
<name>A0A454JJ48_9NEIS</name>
<feature type="transmembrane region" description="Helical" evidence="3">
    <location>
        <begin position="45"/>
        <end position="68"/>
    </location>
</feature>
<dbReference type="GO" id="GO:0052621">
    <property type="term" value="F:diguanylate cyclase activity"/>
    <property type="evidence" value="ECO:0007669"/>
    <property type="project" value="UniProtKB-EC"/>
</dbReference>
<dbReference type="Proteomes" id="UP000274139">
    <property type="component" value="Unassembled WGS sequence"/>
</dbReference>
<dbReference type="SUPFAM" id="SSF55073">
    <property type="entry name" value="Nucleotide cyclase"/>
    <property type="match status" value="1"/>
</dbReference>
<protein>
    <recommendedName>
        <fullName evidence="1">diguanylate cyclase</fullName>
        <ecNumber evidence="1">2.7.7.65</ecNumber>
    </recommendedName>
</protein>
<dbReference type="FunFam" id="3.30.70.270:FF:000001">
    <property type="entry name" value="Diguanylate cyclase domain protein"/>
    <property type="match status" value="1"/>
</dbReference>
<dbReference type="InterPro" id="IPR029787">
    <property type="entry name" value="Nucleotide_cyclase"/>
</dbReference>
<evidence type="ECO:0000259" key="4">
    <source>
        <dbReference type="PROSITE" id="PS50887"/>
    </source>
</evidence>
<dbReference type="PANTHER" id="PTHR45138">
    <property type="entry name" value="REGULATORY COMPONENTS OF SENSORY TRANSDUCTION SYSTEM"/>
    <property type="match status" value="1"/>
</dbReference>
<feature type="transmembrane region" description="Helical" evidence="3">
    <location>
        <begin position="132"/>
        <end position="149"/>
    </location>
</feature>
<feature type="domain" description="GGDEF" evidence="4">
    <location>
        <begin position="265"/>
        <end position="403"/>
    </location>
</feature>
<dbReference type="GO" id="GO:0005886">
    <property type="term" value="C:plasma membrane"/>
    <property type="evidence" value="ECO:0007669"/>
    <property type="project" value="TreeGrafter"/>
</dbReference>
<feature type="transmembrane region" description="Helical" evidence="3">
    <location>
        <begin position="156"/>
        <end position="176"/>
    </location>
</feature>
<evidence type="ECO:0000256" key="1">
    <source>
        <dbReference type="ARBA" id="ARBA00012528"/>
    </source>
</evidence>
<feature type="transmembrane region" description="Helical" evidence="3">
    <location>
        <begin position="74"/>
        <end position="94"/>
    </location>
</feature>
<dbReference type="CDD" id="cd01949">
    <property type="entry name" value="GGDEF"/>
    <property type="match status" value="1"/>
</dbReference>
<dbReference type="InterPro" id="IPR043128">
    <property type="entry name" value="Rev_trsase/Diguanyl_cyclase"/>
</dbReference>
<organism evidence="5 6">
    <name type="scientific">Aquitalea palustris</name>
    <dbReference type="NCBI Taxonomy" id="2480983"/>
    <lineage>
        <taxon>Bacteria</taxon>
        <taxon>Pseudomonadati</taxon>
        <taxon>Pseudomonadota</taxon>
        <taxon>Betaproteobacteria</taxon>
        <taxon>Neisseriales</taxon>
        <taxon>Chromobacteriaceae</taxon>
        <taxon>Aquitalea</taxon>
    </lineage>
</organism>
<accession>A0A454JJ48</accession>
<evidence type="ECO:0000256" key="3">
    <source>
        <dbReference type="SAM" id="Phobius"/>
    </source>
</evidence>
<dbReference type="AlphaFoldDB" id="A0A454JJ48"/>
<proteinExistence type="predicted"/>
<dbReference type="PANTHER" id="PTHR45138:SF9">
    <property type="entry name" value="DIGUANYLATE CYCLASE DGCM-RELATED"/>
    <property type="match status" value="1"/>
</dbReference>
<dbReference type="OrthoDB" id="9813903at2"/>
<keyword evidence="6" id="KW-1185">Reference proteome</keyword>
<evidence type="ECO:0000256" key="2">
    <source>
        <dbReference type="ARBA" id="ARBA00034247"/>
    </source>
</evidence>
<reference evidence="5 6" key="1">
    <citation type="submission" date="2018-10" db="EMBL/GenBank/DDBJ databases">
        <title>Draft genome sequence of Aquitalea MWU14-2217 isolated from a wild cranberry bog in Provincetown, Massachusetts.</title>
        <authorList>
            <person name="Ebadzadsahrai G."/>
            <person name="Soby S."/>
        </authorList>
    </citation>
    <scope>NUCLEOTIDE SEQUENCE [LARGE SCALE GENOMIC DNA]</scope>
    <source>
        <strain evidence="5 6">MWU14-2217</strain>
    </source>
</reference>
<evidence type="ECO:0000313" key="6">
    <source>
        <dbReference type="Proteomes" id="UP000274139"/>
    </source>
</evidence>
<dbReference type="SMART" id="SM00267">
    <property type="entry name" value="GGDEF"/>
    <property type="match status" value="1"/>
</dbReference>
<evidence type="ECO:0000313" key="5">
    <source>
        <dbReference type="EMBL" id="RMC98799.1"/>
    </source>
</evidence>
<gene>
    <name evidence="5" type="ORF">EAY64_08760</name>
</gene>
<comment type="caution">
    <text evidence="5">The sequence shown here is derived from an EMBL/GenBank/DDBJ whole genome shotgun (WGS) entry which is preliminary data.</text>
</comment>
<dbReference type="PROSITE" id="PS50887">
    <property type="entry name" value="GGDEF"/>
    <property type="match status" value="1"/>
</dbReference>
<dbReference type="NCBIfam" id="TIGR00254">
    <property type="entry name" value="GGDEF"/>
    <property type="match status" value="1"/>
</dbReference>
<dbReference type="EC" id="2.7.7.65" evidence="1"/>
<sequence>MPKPSPVFNTASDQPLALSGRWRVDIPKALWPEFEAYIWQHHRGFLLLTNIIAALAFFSYVLADALLIPDMAQASLLLRSVLLLVAMLDIWLVFGRRRRNILLLDQLMPLHDLIATVAWFELLKRSHSPDVPTFLYASLIFIVFANLGVRVSFKGALASSLAISLVIIGNVALMNPHDSKPLLVFSLVYLPVLLFCLFMSWNTTSSVRLAFYASQEEARRKNELSSLNRRLQMLASTDALTQVGNRRAFDLQLEQLWLQMSQHGRPFALLLVDIDFFKPYNDHYGHLAGDHVLAEVASAMVNSLRSGQARAFRYGGEEFAILLQSGRQDELRRIGQRLLQQVAALQVEHHHRPDGPPHLTISVGAALSSLPGLRDATDLLACCDRMLYRAKQQGRNQLQLATDDMVAGRD</sequence>
<dbReference type="Pfam" id="PF00990">
    <property type="entry name" value="GGDEF"/>
    <property type="match status" value="1"/>
</dbReference>
<keyword evidence="3" id="KW-1133">Transmembrane helix</keyword>
<dbReference type="GO" id="GO:0043709">
    <property type="term" value="P:cell adhesion involved in single-species biofilm formation"/>
    <property type="evidence" value="ECO:0007669"/>
    <property type="project" value="TreeGrafter"/>
</dbReference>